<dbReference type="GO" id="GO:0006397">
    <property type="term" value="P:mRNA processing"/>
    <property type="evidence" value="ECO:0007669"/>
    <property type="project" value="UniProtKB-KW"/>
</dbReference>
<evidence type="ECO:0000256" key="1">
    <source>
        <dbReference type="ARBA" id="ARBA00010876"/>
    </source>
</evidence>
<protein>
    <recommendedName>
        <fullName evidence="6">Pseudouridylate synthase RPUSD2</fullName>
    </recommendedName>
    <alternativeName>
        <fullName evidence="7">RNA pseudouridylate synthase domain-containing protein 2</fullName>
    </alternativeName>
</protein>
<dbReference type="InterPro" id="IPR020103">
    <property type="entry name" value="PsdUridine_synth_cat_dom_sf"/>
</dbReference>
<comment type="similarity">
    <text evidence="1">Belongs to the pseudouridine synthase RluA family.</text>
</comment>
<dbReference type="NCBIfam" id="TIGR00005">
    <property type="entry name" value="rluA_subfam"/>
    <property type="match status" value="1"/>
</dbReference>
<dbReference type="InterPro" id="IPR006224">
    <property type="entry name" value="PsdUridine_synth_RluA-like_CS"/>
</dbReference>
<dbReference type="CDD" id="cd02557">
    <property type="entry name" value="PseudoU_synth_ScRIB2"/>
    <property type="match status" value="1"/>
</dbReference>
<keyword evidence="12" id="KW-1185">Reference proteome</keyword>
<sequence>MSKATKRPGEDALQEAEPRRKKGRKHRPGFDDEIFAETSYEIRNGLRHVKPYYFSFTSHTKGRWVGSSVYEVFCREFQAEKPEYYEKAIRSGKVTVNDKRATMETVLHHNDLMVHRVHRHEPPVSADPLTILHLDSDILAINKPHSIPVHPCGRYRHNSVVFLLGKEHSLRNLHTIHRLDRLTSGLLLFARNLTTAQRMEQQIRERQVSKEYICKVHGKFPDEPVLCTEPIVIVTHKLGICRVDPAGKTCLTSFTRLSYDIHKDTSILKCEPKTGRMHQIRVHLQWLGHPIVNDPLYCHPAWGPHRGRDGLGIRDMDQVISDIVKSNYNSQEAAVEATPTATPYKTVHSVTPAPAIAKDEEKLPEKGEEREDTVEKTEFEDGLTSSGSDGSVPDPDCTECGLVHPDPTPDQLMMYLHALRYAGLDWEYCADMPSWAKSGDKSLTDSGENDQKPLEKSNDKSLEKVAENQAKSGEKEQAKSGEKERAKSGEKEQAKSGETSKKTII</sequence>
<feature type="active site" evidence="8">
    <location>
        <position position="180"/>
    </location>
</feature>
<name>A0AA35SPF1_GEOBA</name>
<feature type="domain" description="Pseudouridine synthase RsuA/RluA-like" evidence="10">
    <location>
        <begin position="138"/>
        <end position="285"/>
    </location>
</feature>
<dbReference type="Pfam" id="PF00849">
    <property type="entry name" value="PseudoU_synth_2"/>
    <property type="match status" value="1"/>
</dbReference>
<evidence type="ECO:0000256" key="4">
    <source>
        <dbReference type="ARBA" id="ARBA00023235"/>
    </source>
</evidence>
<feature type="compositionally biased region" description="Basic and acidic residues" evidence="9">
    <location>
        <begin position="357"/>
        <end position="379"/>
    </location>
</feature>
<evidence type="ECO:0000256" key="6">
    <source>
        <dbReference type="ARBA" id="ARBA00072682"/>
    </source>
</evidence>
<feature type="compositionally biased region" description="Low complexity" evidence="9">
    <location>
        <begin position="385"/>
        <end position="395"/>
    </location>
</feature>
<dbReference type="InterPro" id="IPR006145">
    <property type="entry name" value="PsdUridine_synth_RsuA/RluA"/>
</dbReference>
<keyword evidence="3" id="KW-0507">mRNA processing</keyword>
<evidence type="ECO:0000259" key="10">
    <source>
        <dbReference type="Pfam" id="PF00849"/>
    </source>
</evidence>
<comment type="caution">
    <text evidence="11">The sequence shown here is derived from an EMBL/GenBank/DDBJ whole genome shotgun (WGS) entry which is preliminary data.</text>
</comment>
<reference evidence="11" key="1">
    <citation type="submission" date="2023-03" db="EMBL/GenBank/DDBJ databases">
        <authorList>
            <person name="Steffen K."/>
            <person name="Cardenas P."/>
        </authorList>
    </citation>
    <scope>NUCLEOTIDE SEQUENCE</scope>
</reference>
<dbReference type="InterPro" id="IPR006225">
    <property type="entry name" value="PsdUridine_synth_RluC/D"/>
</dbReference>
<dbReference type="Gene3D" id="3.30.2350.10">
    <property type="entry name" value="Pseudouridine synthase"/>
    <property type="match status" value="1"/>
</dbReference>
<feature type="region of interest" description="Disordered" evidence="9">
    <location>
        <begin position="1"/>
        <end position="30"/>
    </location>
</feature>
<dbReference type="SUPFAM" id="SSF55120">
    <property type="entry name" value="Pseudouridine synthase"/>
    <property type="match status" value="1"/>
</dbReference>
<evidence type="ECO:0000256" key="9">
    <source>
        <dbReference type="SAM" id="MobiDB-lite"/>
    </source>
</evidence>
<accession>A0AA35SPF1</accession>
<evidence type="ECO:0000256" key="7">
    <source>
        <dbReference type="ARBA" id="ARBA00080257"/>
    </source>
</evidence>
<dbReference type="PANTHER" id="PTHR21600">
    <property type="entry name" value="MITOCHONDRIAL RNA PSEUDOURIDINE SYNTHASE"/>
    <property type="match status" value="1"/>
</dbReference>
<feature type="region of interest" description="Disordered" evidence="9">
    <location>
        <begin position="345"/>
        <end position="403"/>
    </location>
</feature>
<gene>
    <name evidence="11" type="ORF">GBAR_LOCUS18558</name>
</gene>
<dbReference type="AlphaFoldDB" id="A0AA35SPF1"/>
<keyword evidence="4" id="KW-0413">Isomerase</keyword>
<dbReference type="FunFam" id="3.30.2350.10:FF:000010">
    <property type="entry name" value="RNA pseudouridine synthase domain-containing 2"/>
    <property type="match status" value="1"/>
</dbReference>
<evidence type="ECO:0000313" key="11">
    <source>
        <dbReference type="EMBL" id="CAI8032883.1"/>
    </source>
</evidence>
<dbReference type="GO" id="GO:0000455">
    <property type="term" value="P:enzyme-directed rRNA pseudouridine synthesis"/>
    <property type="evidence" value="ECO:0007669"/>
    <property type="project" value="TreeGrafter"/>
</dbReference>
<dbReference type="GO" id="GO:0003723">
    <property type="term" value="F:RNA binding"/>
    <property type="evidence" value="ECO:0007669"/>
    <property type="project" value="InterPro"/>
</dbReference>
<proteinExistence type="inferred from homology"/>
<dbReference type="GO" id="GO:0009982">
    <property type="term" value="F:pseudouridine synthase activity"/>
    <property type="evidence" value="ECO:0007669"/>
    <property type="project" value="InterPro"/>
</dbReference>
<evidence type="ECO:0000256" key="3">
    <source>
        <dbReference type="ARBA" id="ARBA00022664"/>
    </source>
</evidence>
<evidence type="ECO:0000256" key="5">
    <source>
        <dbReference type="ARBA" id="ARBA00057241"/>
    </source>
</evidence>
<dbReference type="PANTHER" id="PTHR21600:SF40">
    <property type="entry name" value="PSEUDOURIDYLATE SYNTHASE RPUSD2"/>
    <property type="match status" value="1"/>
</dbReference>
<evidence type="ECO:0000256" key="8">
    <source>
        <dbReference type="PIRSR" id="PIRSR606225-1"/>
    </source>
</evidence>
<keyword evidence="2" id="KW-0597">Phosphoprotein</keyword>
<dbReference type="Proteomes" id="UP001174909">
    <property type="component" value="Unassembled WGS sequence"/>
</dbReference>
<evidence type="ECO:0000256" key="2">
    <source>
        <dbReference type="ARBA" id="ARBA00022553"/>
    </source>
</evidence>
<organism evidence="11 12">
    <name type="scientific">Geodia barretti</name>
    <name type="common">Barrett's horny sponge</name>
    <dbReference type="NCBI Taxonomy" id="519541"/>
    <lineage>
        <taxon>Eukaryota</taxon>
        <taxon>Metazoa</taxon>
        <taxon>Porifera</taxon>
        <taxon>Demospongiae</taxon>
        <taxon>Heteroscleromorpha</taxon>
        <taxon>Tetractinellida</taxon>
        <taxon>Astrophorina</taxon>
        <taxon>Geodiidae</taxon>
        <taxon>Geodia</taxon>
    </lineage>
</organism>
<comment type="function">
    <text evidence="5">Pseudouridine synthase that catalyzes pseudouridylation of mRNAs.</text>
</comment>
<dbReference type="InterPro" id="IPR050188">
    <property type="entry name" value="RluA_PseudoU_synthase"/>
</dbReference>
<feature type="region of interest" description="Disordered" evidence="9">
    <location>
        <begin position="438"/>
        <end position="505"/>
    </location>
</feature>
<dbReference type="EMBL" id="CASHTH010002633">
    <property type="protein sequence ID" value="CAI8032883.1"/>
    <property type="molecule type" value="Genomic_DNA"/>
</dbReference>
<dbReference type="PROSITE" id="PS01129">
    <property type="entry name" value="PSI_RLU"/>
    <property type="match status" value="1"/>
</dbReference>
<evidence type="ECO:0000313" key="12">
    <source>
        <dbReference type="Proteomes" id="UP001174909"/>
    </source>
</evidence>